<dbReference type="InterPro" id="IPR037171">
    <property type="entry name" value="NagB/RpiA_transferase-like"/>
</dbReference>
<dbReference type="GO" id="GO:0006043">
    <property type="term" value="P:glucosamine catabolic process"/>
    <property type="evidence" value="ECO:0007669"/>
    <property type="project" value="TreeGrafter"/>
</dbReference>
<dbReference type="Proteomes" id="UP000245216">
    <property type="component" value="Unassembled WGS sequence"/>
</dbReference>
<feature type="domain" description="Glucosamine/galactosamine-6-phosphate isomerase" evidence="2">
    <location>
        <begin position="9"/>
        <end position="227"/>
    </location>
</feature>
<dbReference type="GO" id="GO:0042802">
    <property type="term" value="F:identical protein binding"/>
    <property type="evidence" value="ECO:0007669"/>
    <property type="project" value="TreeGrafter"/>
</dbReference>
<proteinExistence type="predicted"/>
<reference evidence="3 4" key="2">
    <citation type="submission" date="2018-05" db="EMBL/GenBank/DDBJ databases">
        <authorList>
            <person name="Lanie J.A."/>
            <person name="Ng W.-L."/>
            <person name="Kazmierczak K.M."/>
            <person name="Andrzejewski T.M."/>
            <person name="Davidsen T.M."/>
            <person name="Wayne K.J."/>
            <person name="Tettelin H."/>
            <person name="Glass J.I."/>
            <person name="Rusch D."/>
            <person name="Podicherti R."/>
            <person name="Tsui H.-C.T."/>
            <person name="Winkler M.E."/>
        </authorList>
    </citation>
    <scope>NUCLEOTIDE SEQUENCE [LARGE SCALE GENOMIC DNA]</scope>
    <source>
        <strain evidence="3 4">YBY</strain>
    </source>
</reference>
<dbReference type="STRING" id="511.UZ73_05910"/>
<evidence type="ECO:0000313" key="4">
    <source>
        <dbReference type="Proteomes" id="UP000245216"/>
    </source>
</evidence>
<accession>A0A2U2BKA6</accession>
<name>A0A2U2BKA6_ALCFA</name>
<dbReference type="Pfam" id="PF01182">
    <property type="entry name" value="Glucosamine_iso"/>
    <property type="match status" value="1"/>
</dbReference>
<dbReference type="GO" id="GO:0004342">
    <property type="term" value="F:glucosamine-6-phosphate deaminase activity"/>
    <property type="evidence" value="ECO:0007669"/>
    <property type="project" value="InterPro"/>
</dbReference>
<keyword evidence="1" id="KW-0378">Hydrolase</keyword>
<dbReference type="InterPro" id="IPR006148">
    <property type="entry name" value="Glc/Gal-6P_isomerase"/>
</dbReference>
<dbReference type="PROSITE" id="PS01161">
    <property type="entry name" value="GLC_GALNAC_ISOMERASE"/>
    <property type="match status" value="1"/>
</dbReference>
<dbReference type="GO" id="GO:0005737">
    <property type="term" value="C:cytoplasm"/>
    <property type="evidence" value="ECO:0007669"/>
    <property type="project" value="TreeGrafter"/>
</dbReference>
<dbReference type="GO" id="GO:0006046">
    <property type="term" value="P:N-acetylglucosamine catabolic process"/>
    <property type="evidence" value="ECO:0007669"/>
    <property type="project" value="TreeGrafter"/>
</dbReference>
<evidence type="ECO:0000259" key="2">
    <source>
        <dbReference type="Pfam" id="PF01182"/>
    </source>
</evidence>
<sequence>MFLVFPDSAAIAAHLSARLQEIIRQDPQATLGLATGGTMEPVYARFVQDVRANGLDVSQINSFNLDEYVGLSAEHEQSYACYMRQHLFGQLPFDAARLHLPNGLTKELEQHCQDYSAAIAASGGVALQLLGVGTNGHIGFNEPGTPFDSRTHVVALSERTRIDNSRFFDSMDEVPASAITMGIADILSAREIALVVTGEHKARTMLNYQEGGVTPELPFTALKQHANTHILLDEAAASLLDPSLCQRPLVSQAA</sequence>
<evidence type="ECO:0000313" key="3">
    <source>
        <dbReference type="EMBL" id="PWE14458.1"/>
    </source>
</evidence>
<reference evidence="3 4" key="1">
    <citation type="submission" date="2018-05" db="EMBL/GenBank/DDBJ databases">
        <title>Genome Sequence of an Efficient Indole-Degrading Bacterium, Alcaligenes sp.YBY.</title>
        <authorList>
            <person name="Yang B."/>
        </authorList>
    </citation>
    <scope>NUCLEOTIDE SEQUENCE [LARGE SCALE GENOMIC DNA]</scope>
    <source>
        <strain evidence="3 4">YBY</strain>
    </source>
</reference>
<dbReference type="PANTHER" id="PTHR11280:SF5">
    <property type="entry name" value="GLUCOSAMINE-6-PHOSPHATE ISOMERASE"/>
    <property type="match status" value="1"/>
</dbReference>
<dbReference type="SUPFAM" id="SSF100950">
    <property type="entry name" value="NagB/RpiA/CoA transferase-like"/>
    <property type="match status" value="1"/>
</dbReference>
<dbReference type="InterPro" id="IPR004547">
    <property type="entry name" value="Glucosamine6P_isomerase"/>
</dbReference>
<dbReference type="AlphaFoldDB" id="A0A2U2BKA6"/>
<dbReference type="Gene3D" id="3.40.50.1360">
    <property type="match status" value="1"/>
</dbReference>
<protein>
    <submittedName>
        <fullName evidence="3">Glucosamine-6-phosphate deaminase</fullName>
    </submittedName>
</protein>
<gene>
    <name evidence="3" type="ORF">DF183_06955</name>
</gene>
<dbReference type="CDD" id="cd01399">
    <property type="entry name" value="GlcN6P_deaminase"/>
    <property type="match status" value="1"/>
</dbReference>
<dbReference type="GO" id="GO:0019262">
    <property type="term" value="P:N-acetylneuraminate catabolic process"/>
    <property type="evidence" value="ECO:0007669"/>
    <property type="project" value="TreeGrafter"/>
</dbReference>
<dbReference type="InterPro" id="IPR018321">
    <property type="entry name" value="Glucosamine6P_isomerase_CS"/>
</dbReference>
<comment type="caution">
    <text evidence="3">The sequence shown here is derived from an EMBL/GenBank/DDBJ whole genome shotgun (WGS) entry which is preliminary data.</text>
</comment>
<dbReference type="RefSeq" id="WP_109088738.1">
    <property type="nucleotide sequence ID" value="NZ_CP048039.1"/>
</dbReference>
<dbReference type="GO" id="GO:0005975">
    <property type="term" value="P:carbohydrate metabolic process"/>
    <property type="evidence" value="ECO:0007669"/>
    <property type="project" value="InterPro"/>
</dbReference>
<dbReference type="PANTHER" id="PTHR11280">
    <property type="entry name" value="GLUCOSAMINE-6-PHOSPHATE ISOMERASE"/>
    <property type="match status" value="1"/>
</dbReference>
<organism evidence="3 4">
    <name type="scientific">Alcaligenes faecalis</name>
    <dbReference type="NCBI Taxonomy" id="511"/>
    <lineage>
        <taxon>Bacteria</taxon>
        <taxon>Pseudomonadati</taxon>
        <taxon>Pseudomonadota</taxon>
        <taxon>Betaproteobacteria</taxon>
        <taxon>Burkholderiales</taxon>
        <taxon>Alcaligenaceae</taxon>
        <taxon>Alcaligenes</taxon>
    </lineage>
</organism>
<dbReference type="EMBL" id="QEXO01000002">
    <property type="protein sequence ID" value="PWE14458.1"/>
    <property type="molecule type" value="Genomic_DNA"/>
</dbReference>
<evidence type="ECO:0000256" key="1">
    <source>
        <dbReference type="ARBA" id="ARBA00022801"/>
    </source>
</evidence>